<dbReference type="EMBL" id="CAMXCT020001082">
    <property type="protein sequence ID" value="CAL1139813.1"/>
    <property type="molecule type" value="Genomic_DNA"/>
</dbReference>
<dbReference type="GO" id="GO:0061630">
    <property type="term" value="F:ubiquitin protein ligase activity"/>
    <property type="evidence" value="ECO:0007669"/>
    <property type="project" value="TreeGrafter"/>
</dbReference>
<organism evidence="3">
    <name type="scientific">Cladocopium goreaui</name>
    <dbReference type="NCBI Taxonomy" id="2562237"/>
    <lineage>
        <taxon>Eukaryota</taxon>
        <taxon>Sar</taxon>
        <taxon>Alveolata</taxon>
        <taxon>Dinophyceae</taxon>
        <taxon>Suessiales</taxon>
        <taxon>Symbiodiniaceae</taxon>
        <taxon>Cladocopium</taxon>
    </lineage>
</organism>
<evidence type="ECO:0000313" key="5">
    <source>
        <dbReference type="Proteomes" id="UP001152797"/>
    </source>
</evidence>
<keyword evidence="1" id="KW-0863">Zinc-finger</keyword>
<dbReference type="Gene3D" id="3.30.40.10">
    <property type="entry name" value="Zinc/RING finger domain, C3HC4 (zinc finger)"/>
    <property type="match status" value="1"/>
</dbReference>
<reference evidence="4 5" key="2">
    <citation type="submission" date="2024-05" db="EMBL/GenBank/DDBJ databases">
        <authorList>
            <person name="Chen Y."/>
            <person name="Shah S."/>
            <person name="Dougan E. K."/>
            <person name="Thang M."/>
            <person name="Chan C."/>
        </authorList>
    </citation>
    <scope>NUCLEOTIDE SEQUENCE [LARGE SCALE GENOMIC DNA]</scope>
</reference>
<keyword evidence="4" id="KW-0808">Transferase</keyword>
<dbReference type="EMBL" id="CAMXCT030001082">
    <property type="protein sequence ID" value="CAL4773750.1"/>
    <property type="molecule type" value="Genomic_DNA"/>
</dbReference>
<gene>
    <name evidence="3" type="ORF">C1SCF055_LOCUS13792</name>
</gene>
<dbReference type="GO" id="GO:0008270">
    <property type="term" value="F:zinc ion binding"/>
    <property type="evidence" value="ECO:0007669"/>
    <property type="project" value="UniProtKB-KW"/>
</dbReference>
<sequence>MSCFGTTFFDQRMRQSGTYQVKLSREGLEAWGIQTLHAEGQDDLVIASINRNGTPVGKWNQKSDDPVVHDRPILNVNGHSSIQDMLDELRYARTLKMEISLRLSREHHILLRQHRRSEELRVRVAKVEAMLQEAPQMEGVADACPVCLDDMASQGSVNRLPCGHCFHRSCISKWLVKAFSPTCPSCKKQLEIPGMDEGEYQDVEGSDIQAMNF</sequence>
<dbReference type="InterPro" id="IPR051826">
    <property type="entry name" value="E3_ubiquitin-ligase_domain"/>
</dbReference>
<dbReference type="Proteomes" id="UP001152797">
    <property type="component" value="Unassembled WGS sequence"/>
</dbReference>
<dbReference type="EMBL" id="CAMXCT010001082">
    <property type="protein sequence ID" value="CAI3986438.1"/>
    <property type="molecule type" value="Genomic_DNA"/>
</dbReference>
<dbReference type="Pfam" id="PF13639">
    <property type="entry name" value="zf-RING_2"/>
    <property type="match status" value="1"/>
</dbReference>
<feature type="domain" description="RING-type" evidence="2">
    <location>
        <begin position="144"/>
        <end position="187"/>
    </location>
</feature>
<keyword evidence="1" id="KW-0479">Metal-binding</keyword>
<reference evidence="3" key="1">
    <citation type="submission" date="2022-10" db="EMBL/GenBank/DDBJ databases">
        <authorList>
            <person name="Chen Y."/>
            <person name="Dougan E. K."/>
            <person name="Chan C."/>
            <person name="Rhodes N."/>
            <person name="Thang M."/>
        </authorList>
    </citation>
    <scope>NUCLEOTIDE SEQUENCE</scope>
</reference>
<evidence type="ECO:0000313" key="3">
    <source>
        <dbReference type="EMBL" id="CAI3986438.1"/>
    </source>
</evidence>
<proteinExistence type="predicted"/>
<keyword evidence="1" id="KW-0862">Zinc</keyword>
<dbReference type="PROSITE" id="PS50089">
    <property type="entry name" value="ZF_RING_2"/>
    <property type="match status" value="1"/>
</dbReference>
<name>A0A9P1C983_9DINO</name>
<accession>A0A9P1C983</accession>
<dbReference type="PANTHER" id="PTHR22765">
    <property type="entry name" value="RING FINGER AND PROTEASE ASSOCIATED DOMAIN-CONTAINING"/>
    <property type="match status" value="1"/>
</dbReference>
<keyword evidence="5" id="KW-1185">Reference proteome</keyword>
<dbReference type="GO" id="GO:0006511">
    <property type="term" value="P:ubiquitin-dependent protein catabolic process"/>
    <property type="evidence" value="ECO:0007669"/>
    <property type="project" value="TreeGrafter"/>
</dbReference>
<protein>
    <submittedName>
        <fullName evidence="4">RING-type E3 ubiquitin transferase</fullName>
    </submittedName>
</protein>
<dbReference type="OrthoDB" id="301470at2759"/>
<dbReference type="SMART" id="SM00184">
    <property type="entry name" value="RING"/>
    <property type="match status" value="1"/>
</dbReference>
<dbReference type="SUPFAM" id="SSF57850">
    <property type="entry name" value="RING/U-box"/>
    <property type="match status" value="1"/>
</dbReference>
<dbReference type="InterPro" id="IPR013083">
    <property type="entry name" value="Znf_RING/FYVE/PHD"/>
</dbReference>
<evidence type="ECO:0000256" key="1">
    <source>
        <dbReference type="PROSITE-ProRule" id="PRU00175"/>
    </source>
</evidence>
<dbReference type="InterPro" id="IPR001841">
    <property type="entry name" value="Znf_RING"/>
</dbReference>
<evidence type="ECO:0000259" key="2">
    <source>
        <dbReference type="PROSITE" id="PS50089"/>
    </source>
</evidence>
<dbReference type="AlphaFoldDB" id="A0A9P1C983"/>
<dbReference type="PANTHER" id="PTHR22765:SF434">
    <property type="entry name" value="GB|AAD18119.1-RELATED"/>
    <property type="match status" value="1"/>
</dbReference>
<evidence type="ECO:0000313" key="4">
    <source>
        <dbReference type="EMBL" id="CAL4773750.1"/>
    </source>
</evidence>
<comment type="caution">
    <text evidence="3">The sequence shown here is derived from an EMBL/GenBank/DDBJ whole genome shotgun (WGS) entry which is preliminary data.</text>
</comment>